<sequence length="355" mass="38870">MGGGSENKKGSGEKEGGQKEERKEREGKEEKDEEEKKKGKVRDAFLSTLVKSGMETALPLLRESVRQAVMDKYRSVFEPEHDYTESYSSLLSNLEVLSEEGGGAEVVIEYVRAKIETQSHLSLGFCLPLVCFALYLLAERQLRGEPDVEVTQNMLDMLASTLINVAISRPQKRPSGILLTHNGEDVSASLPLSTSAEGGSSEKERKEMEATVSSIVRSILDSIAMRVEKTKHWPVHFQDLPTSSTSSSLLCRLLAGVMEEKRGGAIVQQLHSCEGEEERSGGKSGMFGFGQLSAMIKKSVMGRQRVGESEKVVVVVLGGLRPAEIEELMHADVDNVCVITFAVHSIDSALRSILL</sequence>
<organism evidence="2">
    <name type="scientific">Palpitomonas bilix</name>
    <dbReference type="NCBI Taxonomy" id="652834"/>
    <lineage>
        <taxon>Eukaryota</taxon>
        <taxon>Eukaryota incertae sedis</taxon>
    </lineage>
</organism>
<feature type="region of interest" description="Disordered" evidence="1">
    <location>
        <begin position="1"/>
        <end position="39"/>
    </location>
</feature>
<proteinExistence type="predicted"/>
<feature type="region of interest" description="Disordered" evidence="1">
    <location>
        <begin position="189"/>
        <end position="208"/>
    </location>
</feature>
<evidence type="ECO:0000313" key="2">
    <source>
        <dbReference type="EMBL" id="CAE0265633.1"/>
    </source>
</evidence>
<dbReference type="AlphaFoldDB" id="A0A7S3LUV5"/>
<evidence type="ECO:0000256" key="1">
    <source>
        <dbReference type="SAM" id="MobiDB-lite"/>
    </source>
</evidence>
<accession>A0A7S3LUV5</accession>
<name>A0A7S3LUV5_9EUKA</name>
<dbReference type="EMBL" id="HBIB01042724">
    <property type="protein sequence ID" value="CAE0265633.1"/>
    <property type="molecule type" value="Transcribed_RNA"/>
</dbReference>
<protein>
    <submittedName>
        <fullName evidence="2">Uncharacterized protein</fullName>
    </submittedName>
</protein>
<reference evidence="2" key="1">
    <citation type="submission" date="2021-01" db="EMBL/GenBank/DDBJ databases">
        <authorList>
            <person name="Corre E."/>
            <person name="Pelletier E."/>
            <person name="Niang G."/>
            <person name="Scheremetjew M."/>
            <person name="Finn R."/>
            <person name="Kale V."/>
            <person name="Holt S."/>
            <person name="Cochrane G."/>
            <person name="Meng A."/>
            <person name="Brown T."/>
            <person name="Cohen L."/>
        </authorList>
    </citation>
    <scope>NUCLEOTIDE SEQUENCE</scope>
    <source>
        <strain evidence="2">NIES-2562</strain>
    </source>
</reference>
<gene>
    <name evidence="2" type="ORF">PBIL07802_LOCUS27971</name>
</gene>